<accession>A0A9X2AW59</accession>
<comment type="caution">
    <text evidence="1">The sequence shown here is derived from an EMBL/GenBank/DDBJ whole genome shotgun (WGS) entry which is preliminary data.</text>
</comment>
<evidence type="ECO:0000313" key="2">
    <source>
        <dbReference type="Proteomes" id="UP001139488"/>
    </source>
</evidence>
<reference evidence="1" key="1">
    <citation type="submission" date="2021-11" db="EMBL/GenBank/DDBJ databases">
        <title>Vibrio ZSDE26 sp. nov. and Vibrio ZSDZ34 sp. nov., isolated from coastal seawater in Qingdao.</title>
        <authorList>
            <person name="Zhang P."/>
        </authorList>
    </citation>
    <scope>NUCLEOTIDE SEQUENCE</scope>
    <source>
        <strain evidence="1">ZSDZ34</strain>
    </source>
</reference>
<gene>
    <name evidence="1" type="ORF">LNL84_09405</name>
</gene>
<dbReference type="AlphaFoldDB" id="A0A9X2AW59"/>
<dbReference type="Proteomes" id="UP001139488">
    <property type="component" value="Unassembled WGS sequence"/>
</dbReference>
<protein>
    <submittedName>
        <fullName evidence="1">Uncharacterized protein</fullName>
    </submittedName>
</protein>
<proteinExistence type="predicted"/>
<name>A0A9X2AW59_9VIBR</name>
<dbReference type="EMBL" id="JAJNNZ010000006">
    <property type="protein sequence ID" value="MCJ2377050.1"/>
    <property type="molecule type" value="Genomic_DNA"/>
</dbReference>
<keyword evidence="2" id="KW-1185">Reference proteome</keyword>
<evidence type="ECO:0000313" key="1">
    <source>
        <dbReference type="EMBL" id="MCJ2377050.1"/>
    </source>
</evidence>
<organism evidence="1 2">
    <name type="scientific">Vibrio gelatinilyticus</name>
    <dbReference type="NCBI Taxonomy" id="2893468"/>
    <lineage>
        <taxon>Bacteria</taxon>
        <taxon>Pseudomonadati</taxon>
        <taxon>Pseudomonadota</taxon>
        <taxon>Gammaproteobacteria</taxon>
        <taxon>Vibrionales</taxon>
        <taxon>Vibrionaceae</taxon>
        <taxon>Vibrio</taxon>
    </lineage>
</organism>
<sequence>MNGIHTVLVQEKLQGDRTMSQQQFEQLRQQINLLTPQQLKALQGEISDKLVPAQQTMLTDEELSVISKLFS</sequence>
<dbReference type="RefSeq" id="WP_244357144.1">
    <property type="nucleotide sequence ID" value="NZ_JAJNNZ010000006.1"/>
</dbReference>